<name>A0A1V9Z5B0_9STRA</name>
<dbReference type="OrthoDB" id="71310at2759"/>
<protein>
    <submittedName>
        <fullName evidence="1">Uncharacterized protein</fullName>
    </submittedName>
</protein>
<evidence type="ECO:0000313" key="2">
    <source>
        <dbReference type="Proteomes" id="UP000243217"/>
    </source>
</evidence>
<dbReference type="Proteomes" id="UP000243217">
    <property type="component" value="Unassembled WGS sequence"/>
</dbReference>
<evidence type="ECO:0000313" key="1">
    <source>
        <dbReference type="EMBL" id="OQR93194.1"/>
    </source>
</evidence>
<dbReference type="AlphaFoldDB" id="A0A1V9Z5B0"/>
<gene>
    <name evidence="1" type="ORF">THRCLA_22334</name>
</gene>
<organism evidence="1 2">
    <name type="scientific">Thraustotheca clavata</name>
    <dbReference type="NCBI Taxonomy" id="74557"/>
    <lineage>
        <taxon>Eukaryota</taxon>
        <taxon>Sar</taxon>
        <taxon>Stramenopiles</taxon>
        <taxon>Oomycota</taxon>
        <taxon>Saprolegniomycetes</taxon>
        <taxon>Saprolegniales</taxon>
        <taxon>Achlyaceae</taxon>
        <taxon>Thraustotheca</taxon>
    </lineage>
</organism>
<comment type="caution">
    <text evidence="1">The sequence shown here is derived from an EMBL/GenBank/DDBJ whole genome shotgun (WGS) entry which is preliminary data.</text>
</comment>
<sequence>MRNEELLDDMTRYSLGNCVKEMLQIMMERIIIEQPNAPIDFLIQVVQNDPQIIALDIESRYHRMDLRSMGTKTRYLKLIFNDIVPKSSTDVTKAIFLEKLQQSSLLHEYFPRHRKDITSAFLQQQKQLPSRISFIDFSLVAKQVLSNPSVL</sequence>
<accession>A0A1V9Z5B0</accession>
<reference evidence="1 2" key="1">
    <citation type="journal article" date="2014" name="Genome Biol. Evol.">
        <title>The secreted proteins of Achlya hypogyna and Thraustotheca clavata identify the ancestral oomycete secretome and reveal gene acquisitions by horizontal gene transfer.</title>
        <authorList>
            <person name="Misner I."/>
            <person name="Blouin N."/>
            <person name="Leonard G."/>
            <person name="Richards T.A."/>
            <person name="Lane C.E."/>
        </authorList>
    </citation>
    <scope>NUCLEOTIDE SEQUENCE [LARGE SCALE GENOMIC DNA]</scope>
    <source>
        <strain evidence="1 2">ATCC 34112</strain>
    </source>
</reference>
<proteinExistence type="predicted"/>
<keyword evidence="2" id="KW-1185">Reference proteome</keyword>
<dbReference type="EMBL" id="JNBS01002272">
    <property type="protein sequence ID" value="OQR93194.1"/>
    <property type="molecule type" value="Genomic_DNA"/>
</dbReference>